<reference evidence="8" key="1">
    <citation type="submission" date="2020-05" db="EMBL/GenBank/DDBJ databases">
        <authorList>
            <person name="Chiriac C."/>
            <person name="Salcher M."/>
            <person name="Ghai R."/>
            <person name="Kavagutti S V."/>
        </authorList>
    </citation>
    <scope>NUCLEOTIDE SEQUENCE</scope>
</reference>
<dbReference type="InterPro" id="IPR019591">
    <property type="entry name" value="Mrp/NBP35_ATP-bd"/>
</dbReference>
<dbReference type="Gene3D" id="3.30.300.130">
    <property type="entry name" value="Fe-S cluster assembly (FSCA)"/>
    <property type="match status" value="1"/>
</dbReference>
<dbReference type="InterPro" id="IPR033756">
    <property type="entry name" value="YlxH/NBP35"/>
</dbReference>
<dbReference type="GO" id="GO:0140663">
    <property type="term" value="F:ATP-dependent FeS chaperone activity"/>
    <property type="evidence" value="ECO:0007669"/>
    <property type="project" value="InterPro"/>
</dbReference>
<evidence type="ECO:0000256" key="1">
    <source>
        <dbReference type="ARBA" id="ARBA00022723"/>
    </source>
</evidence>
<evidence type="ECO:0000313" key="8">
    <source>
        <dbReference type="EMBL" id="CAB4868174.1"/>
    </source>
</evidence>
<dbReference type="SUPFAM" id="SSF117916">
    <property type="entry name" value="Fe-S cluster assembly (FSCA) domain-like"/>
    <property type="match status" value="1"/>
</dbReference>
<keyword evidence="1" id="KW-0479">Metal-binding</keyword>
<dbReference type="PANTHER" id="PTHR42961:SF2">
    <property type="entry name" value="IRON-SULFUR PROTEIN NUBPL"/>
    <property type="match status" value="1"/>
</dbReference>
<evidence type="ECO:0000256" key="3">
    <source>
        <dbReference type="ARBA" id="ARBA00022840"/>
    </source>
</evidence>
<keyword evidence="5" id="KW-0411">Iron-sulfur</keyword>
<dbReference type="InterPro" id="IPR034904">
    <property type="entry name" value="FSCA_dom_sf"/>
</dbReference>
<dbReference type="HAMAP" id="MF_02040">
    <property type="entry name" value="Mrp_NBP35"/>
    <property type="match status" value="1"/>
</dbReference>
<dbReference type="InterPro" id="IPR027417">
    <property type="entry name" value="P-loop_NTPase"/>
</dbReference>
<protein>
    <submittedName>
        <fullName evidence="8">Unannotated protein</fullName>
    </submittedName>
</protein>
<dbReference type="InterPro" id="IPR002744">
    <property type="entry name" value="MIP18-like"/>
</dbReference>
<gene>
    <name evidence="7" type="ORF">UFOPK3164_01692</name>
    <name evidence="8" type="ORF">UFOPK3427_00622</name>
    <name evidence="9" type="ORF">UFOPK4112_00435</name>
</gene>
<dbReference type="GO" id="GO:0016226">
    <property type="term" value="P:iron-sulfur cluster assembly"/>
    <property type="evidence" value="ECO:0007669"/>
    <property type="project" value="InterPro"/>
</dbReference>
<dbReference type="CDD" id="cd02037">
    <property type="entry name" value="Mrp_NBP35"/>
    <property type="match status" value="1"/>
</dbReference>
<evidence type="ECO:0000313" key="9">
    <source>
        <dbReference type="EMBL" id="CAB5013148.1"/>
    </source>
</evidence>
<dbReference type="EMBL" id="CAFABE010000131">
    <property type="protein sequence ID" value="CAB4834545.1"/>
    <property type="molecule type" value="Genomic_DNA"/>
</dbReference>
<keyword evidence="3" id="KW-0067">ATP-binding</keyword>
<dbReference type="InterPro" id="IPR044304">
    <property type="entry name" value="NUBPL-like"/>
</dbReference>
<evidence type="ECO:0000259" key="6">
    <source>
        <dbReference type="Pfam" id="PF01883"/>
    </source>
</evidence>
<dbReference type="AlphaFoldDB" id="A0A6J7DH15"/>
<dbReference type="GO" id="GO:0046872">
    <property type="term" value="F:metal ion binding"/>
    <property type="evidence" value="ECO:0007669"/>
    <property type="project" value="UniProtKB-KW"/>
</dbReference>
<dbReference type="EMBL" id="CAFBPM010000003">
    <property type="protein sequence ID" value="CAB5013148.1"/>
    <property type="molecule type" value="Genomic_DNA"/>
</dbReference>
<dbReference type="PANTHER" id="PTHR42961">
    <property type="entry name" value="IRON-SULFUR PROTEIN NUBPL"/>
    <property type="match status" value="1"/>
</dbReference>
<feature type="domain" description="MIP18 family-like" evidence="6">
    <location>
        <begin position="10"/>
        <end position="80"/>
    </location>
</feature>
<evidence type="ECO:0000256" key="4">
    <source>
        <dbReference type="ARBA" id="ARBA00023004"/>
    </source>
</evidence>
<evidence type="ECO:0000256" key="5">
    <source>
        <dbReference type="ARBA" id="ARBA00023014"/>
    </source>
</evidence>
<dbReference type="GO" id="GO:0051539">
    <property type="term" value="F:4 iron, 4 sulfur cluster binding"/>
    <property type="evidence" value="ECO:0007669"/>
    <property type="project" value="TreeGrafter"/>
</dbReference>
<dbReference type="SUPFAM" id="SSF52540">
    <property type="entry name" value="P-loop containing nucleoside triphosphate hydrolases"/>
    <property type="match status" value="1"/>
</dbReference>
<name>A0A6J7DH15_9ZZZZ</name>
<dbReference type="FunFam" id="3.40.50.300:FF:001119">
    <property type="entry name" value="Iron-sulfur cluster carrier protein"/>
    <property type="match status" value="1"/>
</dbReference>
<accession>A0A6J7DH15</accession>
<keyword evidence="4" id="KW-0408">Iron</keyword>
<evidence type="ECO:0000313" key="7">
    <source>
        <dbReference type="EMBL" id="CAB4834545.1"/>
    </source>
</evidence>
<dbReference type="Pfam" id="PF10609">
    <property type="entry name" value="ParA"/>
    <property type="match status" value="1"/>
</dbReference>
<dbReference type="Gene3D" id="3.40.50.300">
    <property type="entry name" value="P-loop containing nucleotide triphosphate hydrolases"/>
    <property type="match status" value="1"/>
</dbReference>
<proteinExistence type="inferred from homology"/>
<dbReference type="EMBL" id="CAFBLT010000001">
    <property type="protein sequence ID" value="CAB4868174.1"/>
    <property type="molecule type" value="Genomic_DNA"/>
</dbReference>
<dbReference type="Pfam" id="PF01883">
    <property type="entry name" value="FeS_assembly_P"/>
    <property type="match status" value="1"/>
</dbReference>
<organism evidence="8">
    <name type="scientific">freshwater metagenome</name>
    <dbReference type="NCBI Taxonomy" id="449393"/>
    <lineage>
        <taxon>unclassified sequences</taxon>
        <taxon>metagenomes</taxon>
        <taxon>ecological metagenomes</taxon>
    </lineage>
</organism>
<keyword evidence="2" id="KW-0547">Nucleotide-binding</keyword>
<evidence type="ECO:0000256" key="2">
    <source>
        <dbReference type="ARBA" id="ARBA00022741"/>
    </source>
</evidence>
<dbReference type="GO" id="GO:0005524">
    <property type="term" value="F:ATP binding"/>
    <property type="evidence" value="ECO:0007669"/>
    <property type="project" value="UniProtKB-KW"/>
</dbReference>
<sequence length="380" mass="40754">MGEEKMADGAQIRAVADAVIDPEIELGLGVLGMIGAISIKDGTVDVTLALPVAAWPGADDLERTLGESLREIHTSGDVQVTRRVMTEDERLNLRATLRRMMSSEGDHGHAHGDPVPRFLDPESTTRVLGISSGKGGVGKSSVTVNLAIALAHAGKRVGVLDADVYGFSVPKMLGPLHDPIILGDTVLPTAVHGVRCLSMGFFVPDEQPVIWRGPMLHKAIQQFITEAYWGEPDFLVIDMPPGTGDVALTLSEVLPRVEMYVVTTPQPAAQRVAQRSAWAARKLKLSVRGVIENMSWFTGDDAKRYELFGSGGGEELAGALGVPLLGKIPFVPALREGGDQGSPITVTDTDCEVSRAFQELAERVIAQGPARVYRQELRLS</sequence>